<accession>A0A1I2A5W5</accession>
<proteinExistence type="predicted"/>
<protein>
    <submittedName>
        <fullName evidence="1">Uncharacterized protein</fullName>
    </submittedName>
</protein>
<evidence type="ECO:0000313" key="1">
    <source>
        <dbReference type="EMBL" id="SFE39226.1"/>
    </source>
</evidence>
<organism evidence="1 2">
    <name type="scientific">Actinoplanes philippinensis</name>
    <dbReference type="NCBI Taxonomy" id="35752"/>
    <lineage>
        <taxon>Bacteria</taxon>
        <taxon>Bacillati</taxon>
        <taxon>Actinomycetota</taxon>
        <taxon>Actinomycetes</taxon>
        <taxon>Micromonosporales</taxon>
        <taxon>Micromonosporaceae</taxon>
        <taxon>Actinoplanes</taxon>
    </lineage>
</organism>
<keyword evidence="2" id="KW-1185">Reference proteome</keyword>
<reference evidence="1 2" key="1">
    <citation type="submission" date="2016-10" db="EMBL/GenBank/DDBJ databases">
        <authorList>
            <person name="de Groot N.N."/>
        </authorList>
    </citation>
    <scope>NUCLEOTIDE SEQUENCE [LARGE SCALE GENOMIC DNA]</scope>
    <source>
        <strain evidence="1 2">DSM 43019</strain>
    </source>
</reference>
<sequence length="81" mass="9094">MQLDVDGEVLLTRLDEAGQAKLAGGQLVDRYTRLGWQILGHYRLINDRRVLRGQDAENDTLSRLARTQAACTWIATGKPLM</sequence>
<evidence type="ECO:0000313" key="2">
    <source>
        <dbReference type="Proteomes" id="UP000199645"/>
    </source>
</evidence>
<dbReference type="AlphaFoldDB" id="A0A1I2A5W5"/>
<gene>
    <name evidence="1" type="ORF">SAMN05421541_101523</name>
</gene>
<dbReference type="Proteomes" id="UP000199645">
    <property type="component" value="Unassembled WGS sequence"/>
</dbReference>
<dbReference type="EMBL" id="FONV01000001">
    <property type="protein sequence ID" value="SFE39226.1"/>
    <property type="molecule type" value="Genomic_DNA"/>
</dbReference>
<name>A0A1I2A5W5_9ACTN</name>